<dbReference type="EMBL" id="OC923259">
    <property type="protein sequence ID" value="CAD7654737.1"/>
    <property type="molecule type" value="Genomic_DNA"/>
</dbReference>
<organism evidence="1">
    <name type="scientific">Oppiella nova</name>
    <dbReference type="NCBI Taxonomy" id="334625"/>
    <lineage>
        <taxon>Eukaryota</taxon>
        <taxon>Metazoa</taxon>
        <taxon>Ecdysozoa</taxon>
        <taxon>Arthropoda</taxon>
        <taxon>Chelicerata</taxon>
        <taxon>Arachnida</taxon>
        <taxon>Acari</taxon>
        <taxon>Acariformes</taxon>
        <taxon>Sarcoptiformes</taxon>
        <taxon>Oribatida</taxon>
        <taxon>Brachypylina</taxon>
        <taxon>Oppioidea</taxon>
        <taxon>Oppiidae</taxon>
        <taxon>Oppiella</taxon>
    </lineage>
</organism>
<dbReference type="EMBL" id="CAJPVJ010008434">
    <property type="protein sequence ID" value="CAG2171924.1"/>
    <property type="molecule type" value="Genomic_DNA"/>
</dbReference>
<dbReference type="OrthoDB" id="6501018at2759"/>
<name>A0A7R9M7H6_9ACAR</name>
<protein>
    <submittedName>
        <fullName evidence="1">Uncharacterized protein</fullName>
    </submittedName>
</protein>
<sequence>MFLRFNRLNRCLNALCVQSMTTSAHCRRCDTTSHHFQQTIAHLNEDLKPSSQSSDRPFLSDKLFRTEVLQSVFTLSQNVVKGNRSVDQLIESQDFQQLCQTIEENVNYLRNRELINSLHSFLLMGTDPNTSLIQNLENEVLWRAKYMTLKDLLQCLSYHVRYQTTEQQMKVVNEMIINLVTKLDNAEDDDDIIQMVVSIVAIVFTTHLSLWRSLSPEIIQSMESMAIEMIARSDEKQFRVKSLSYILVLLSQMNRRTKPLIDAVVNRFTYQSIDPKHYKEKYLIRMMSALSQLNYVDIAFLKKASDLLCNKKFLNSVTPSDRRDLLVAISHSNWSYPRLLNEYIEKITDTNNDFSPQDFLVFVSSVARLHSGANYLNDILVNYVIPYVKREDLDADSWLLYVWSLSIIGCAPINCIKSVMNHEFYKQLMNFTDSPMNETMNYKQITHKLKLLNIKGVAEIEMNEKIDFEPIVAKNHKTLKREVSLEKYRKYVLQMLTSFEPNISTNISTPFGFTIDAEFIINRNNEFLSLKEYGILGGDPSNKVRELPPDFKRCAIMCFGFNDTLLGETGLIGTHELSIRSCVPIRPVSPKRVSLNPKHMIAHLIFTV</sequence>
<accession>A0A7R9M7H6</accession>
<reference evidence="1" key="1">
    <citation type="submission" date="2020-11" db="EMBL/GenBank/DDBJ databases">
        <authorList>
            <person name="Tran Van P."/>
        </authorList>
    </citation>
    <scope>NUCLEOTIDE SEQUENCE</scope>
</reference>
<keyword evidence="2" id="KW-1185">Reference proteome</keyword>
<evidence type="ECO:0000313" key="2">
    <source>
        <dbReference type="Proteomes" id="UP000728032"/>
    </source>
</evidence>
<gene>
    <name evidence="1" type="ORF">ONB1V03_LOCUS11382</name>
</gene>
<dbReference type="Proteomes" id="UP000728032">
    <property type="component" value="Unassembled WGS sequence"/>
</dbReference>
<evidence type="ECO:0000313" key="1">
    <source>
        <dbReference type="EMBL" id="CAD7654737.1"/>
    </source>
</evidence>
<dbReference type="AlphaFoldDB" id="A0A7R9M7H6"/>
<proteinExistence type="predicted"/>